<proteinExistence type="predicted"/>
<evidence type="ECO:0000313" key="2">
    <source>
        <dbReference type="Proteomes" id="UP000789706"/>
    </source>
</evidence>
<reference evidence="1" key="1">
    <citation type="submission" date="2021-06" db="EMBL/GenBank/DDBJ databases">
        <authorList>
            <person name="Kallberg Y."/>
            <person name="Tangrot J."/>
            <person name="Rosling A."/>
        </authorList>
    </citation>
    <scope>NUCLEOTIDE SEQUENCE</scope>
    <source>
        <strain evidence="1">AZ414A</strain>
    </source>
</reference>
<dbReference type="AlphaFoldDB" id="A0A9N9DUP5"/>
<feature type="non-terminal residue" evidence="1">
    <location>
        <position position="1"/>
    </location>
</feature>
<protein>
    <submittedName>
        <fullName evidence="1">9899_t:CDS:1</fullName>
    </submittedName>
</protein>
<gene>
    <name evidence="1" type="ORF">DEBURN_LOCUS11544</name>
</gene>
<feature type="non-terminal residue" evidence="1">
    <location>
        <position position="43"/>
    </location>
</feature>
<accession>A0A9N9DUP5</accession>
<comment type="caution">
    <text evidence="1">The sequence shown here is derived from an EMBL/GenBank/DDBJ whole genome shotgun (WGS) entry which is preliminary data.</text>
</comment>
<organism evidence="1 2">
    <name type="scientific">Diversispora eburnea</name>
    <dbReference type="NCBI Taxonomy" id="1213867"/>
    <lineage>
        <taxon>Eukaryota</taxon>
        <taxon>Fungi</taxon>
        <taxon>Fungi incertae sedis</taxon>
        <taxon>Mucoromycota</taxon>
        <taxon>Glomeromycotina</taxon>
        <taxon>Glomeromycetes</taxon>
        <taxon>Diversisporales</taxon>
        <taxon>Diversisporaceae</taxon>
        <taxon>Diversispora</taxon>
    </lineage>
</organism>
<evidence type="ECO:0000313" key="1">
    <source>
        <dbReference type="EMBL" id="CAG8654080.1"/>
    </source>
</evidence>
<sequence length="43" mass="4514">CSTPGIVARGEVVPDIIISGVVLHDIYTYGTDSVTGIINLEII</sequence>
<keyword evidence="2" id="KW-1185">Reference proteome</keyword>
<dbReference type="EMBL" id="CAJVPK010007010">
    <property type="protein sequence ID" value="CAG8654080.1"/>
    <property type="molecule type" value="Genomic_DNA"/>
</dbReference>
<dbReference type="Proteomes" id="UP000789706">
    <property type="component" value="Unassembled WGS sequence"/>
</dbReference>
<name>A0A9N9DUP5_9GLOM</name>